<evidence type="ECO:0000256" key="9">
    <source>
        <dbReference type="ARBA" id="ARBA00023004"/>
    </source>
</evidence>
<dbReference type="InterPro" id="IPR005122">
    <property type="entry name" value="Uracil-DNA_glycosylase-like"/>
</dbReference>
<dbReference type="Proteomes" id="UP000018680">
    <property type="component" value="Chromosome"/>
</dbReference>
<dbReference type="EMBL" id="CP006939">
    <property type="protein sequence ID" value="AHC15764.1"/>
    <property type="molecule type" value="Genomic_DNA"/>
</dbReference>
<dbReference type="PANTHER" id="PTHR33693:SF1">
    <property type="entry name" value="TYPE-4 URACIL-DNA GLYCOSYLASE"/>
    <property type="match status" value="1"/>
</dbReference>
<feature type="region of interest" description="Disordered" evidence="12">
    <location>
        <begin position="1"/>
        <end position="32"/>
    </location>
</feature>
<accession>V5WJM1</accession>
<comment type="catalytic activity">
    <reaction evidence="1">
        <text>Hydrolyzes single-stranded DNA or mismatched double-stranded DNA and polynucleotides, releasing free uracil.</text>
        <dbReference type="EC" id="3.2.2.27"/>
    </reaction>
</comment>
<evidence type="ECO:0000256" key="3">
    <source>
        <dbReference type="ARBA" id="ARBA00012030"/>
    </source>
</evidence>
<dbReference type="GO" id="GO:0004844">
    <property type="term" value="F:uracil DNA N-glycosylase activity"/>
    <property type="evidence" value="ECO:0007669"/>
    <property type="project" value="UniProtKB-EC"/>
</dbReference>
<dbReference type="InterPro" id="IPR005273">
    <property type="entry name" value="Ura-DNA_glyco_family4"/>
</dbReference>
<sequence>MQNEEQNPGTPGPEPGQKPGHDPGYEPGNEGHRAISIRSALWNIASDLELLLETGEANPENRSPLPPAPSPERTGPAENNPGPGVIEGPAPTLDALHQQILECRACSLHRERTHAVPGEGDTHGTRLMVIGEGPGAEEDARGLPFVGKAGKYLDKWLSAIDLSREDGVFITNTVKCRPPANRDPRPEETSACLPYLYSQIRMLKPRAILCVGRISASILLDRDVKITKERGKWFRFMDIPLMATFHPSAVLRNPDLRRPVWEDMKKLKHALDSGNFSDQP</sequence>
<dbReference type="eggNOG" id="COG1573">
    <property type="taxonomic scope" value="Bacteria"/>
</dbReference>
<dbReference type="SMART" id="SM00987">
    <property type="entry name" value="UreE_C"/>
    <property type="match status" value="1"/>
</dbReference>
<keyword evidence="10" id="KW-0411">Iron-sulfur</keyword>
<evidence type="ECO:0000256" key="11">
    <source>
        <dbReference type="ARBA" id="ARBA00023204"/>
    </source>
</evidence>
<dbReference type="OrthoDB" id="5290748at2"/>
<keyword evidence="9" id="KW-0408">Iron</keyword>
<dbReference type="GO" id="GO:0046872">
    <property type="term" value="F:metal ion binding"/>
    <property type="evidence" value="ECO:0007669"/>
    <property type="project" value="UniProtKB-KW"/>
</dbReference>
<evidence type="ECO:0000313" key="14">
    <source>
        <dbReference type="EMBL" id="AHC15764.1"/>
    </source>
</evidence>
<keyword evidence="8" id="KW-0378">Hydrolase</keyword>
<keyword evidence="15" id="KW-1185">Reference proteome</keyword>
<feature type="domain" description="Uracil-DNA glycosylase-like" evidence="13">
    <location>
        <begin position="117"/>
        <end position="265"/>
    </location>
</feature>
<protein>
    <recommendedName>
        <fullName evidence="4">Type-4 uracil-DNA glycosylase</fullName>
        <ecNumber evidence="3">3.2.2.27</ecNumber>
    </recommendedName>
</protein>
<dbReference type="RefSeq" id="WP_024268668.1">
    <property type="nucleotide sequence ID" value="NC_023035.1"/>
</dbReference>
<name>V5WJM1_9SPIO</name>
<dbReference type="AlphaFoldDB" id="V5WJM1"/>
<evidence type="ECO:0000256" key="10">
    <source>
        <dbReference type="ARBA" id="ARBA00023014"/>
    </source>
</evidence>
<comment type="similarity">
    <text evidence="2">Belongs to the uracil-DNA glycosylase (UDG) superfamily. Type 4 (UDGa) family.</text>
</comment>
<evidence type="ECO:0000256" key="1">
    <source>
        <dbReference type="ARBA" id="ARBA00001400"/>
    </source>
</evidence>
<keyword evidence="11" id="KW-0234">DNA repair</keyword>
<evidence type="ECO:0000256" key="7">
    <source>
        <dbReference type="ARBA" id="ARBA00022763"/>
    </source>
</evidence>
<dbReference type="STRING" id="1307761.L21SP2_2411"/>
<dbReference type="KEGG" id="slr:L21SP2_2411"/>
<evidence type="ECO:0000256" key="8">
    <source>
        <dbReference type="ARBA" id="ARBA00022801"/>
    </source>
</evidence>
<organism evidence="14 15">
    <name type="scientific">Salinispira pacifica</name>
    <dbReference type="NCBI Taxonomy" id="1307761"/>
    <lineage>
        <taxon>Bacteria</taxon>
        <taxon>Pseudomonadati</taxon>
        <taxon>Spirochaetota</taxon>
        <taxon>Spirochaetia</taxon>
        <taxon>Spirochaetales</taxon>
        <taxon>Spirochaetaceae</taxon>
        <taxon>Salinispira</taxon>
    </lineage>
</organism>
<dbReference type="GO" id="GO:0051539">
    <property type="term" value="F:4 iron, 4 sulfur cluster binding"/>
    <property type="evidence" value="ECO:0007669"/>
    <property type="project" value="UniProtKB-KW"/>
</dbReference>
<feature type="region of interest" description="Disordered" evidence="12">
    <location>
        <begin position="56"/>
        <end position="90"/>
    </location>
</feature>
<dbReference type="Pfam" id="PF03167">
    <property type="entry name" value="UDG"/>
    <property type="match status" value="1"/>
</dbReference>
<dbReference type="PATRIC" id="fig|1307761.3.peg.2403"/>
<reference evidence="14 15" key="1">
    <citation type="journal article" date="2015" name="Stand. Genomic Sci.">
        <title>Complete genome sequence and description of Salinispira pacifica gen. nov., sp. nov., a novel spirochaete isolated form a hypersaline microbial mat.</title>
        <authorList>
            <person name="Ben Hania W."/>
            <person name="Joseph M."/>
            <person name="Schumann P."/>
            <person name="Bunk B."/>
            <person name="Fiebig A."/>
            <person name="Sproer C."/>
            <person name="Klenk H.P."/>
            <person name="Fardeau M.L."/>
            <person name="Spring S."/>
        </authorList>
    </citation>
    <scope>NUCLEOTIDE SEQUENCE [LARGE SCALE GENOMIC DNA]</scope>
    <source>
        <strain evidence="14 15">L21-RPul-D2</strain>
    </source>
</reference>
<proteinExistence type="inferred from homology"/>
<evidence type="ECO:0000256" key="4">
    <source>
        <dbReference type="ARBA" id="ARBA00019403"/>
    </source>
</evidence>
<dbReference type="HOGENOM" id="CLU_044815_1_0_12"/>
<evidence type="ECO:0000256" key="6">
    <source>
        <dbReference type="ARBA" id="ARBA00022723"/>
    </source>
</evidence>
<dbReference type="InterPro" id="IPR036895">
    <property type="entry name" value="Uracil-DNA_glycosylase-like_sf"/>
</dbReference>
<keyword evidence="5" id="KW-0004">4Fe-4S</keyword>
<dbReference type="NCBIfam" id="TIGR00758">
    <property type="entry name" value="UDG_fam4"/>
    <property type="match status" value="1"/>
</dbReference>
<dbReference type="InterPro" id="IPR051536">
    <property type="entry name" value="UDG_Type-4/5"/>
</dbReference>
<keyword evidence="6" id="KW-0479">Metal-binding</keyword>
<dbReference type="EC" id="3.2.2.27" evidence="3"/>
<evidence type="ECO:0000256" key="5">
    <source>
        <dbReference type="ARBA" id="ARBA00022485"/>
    </source>
</evidence>
<evidence type="ECO:0000313" key="15">
    <source>
        <dbReference type="Proteomes" id="UP000018680"/>
    </source>
</evidence>
<dbReference type="Gene3D" id="3.40.470.10">
    <property type="entry name" value="Uracil-DNA glycosylase-like domain"/>
    <property type="match status" value="1"/>
</dbReference>
<dbReference type="GO" id="GO:0006281">
    <property type="term" value="P:DNA repair"/>
    <property type="evidence" value="ECO:0007669"/>
    <property type="project" value="UniProtKB-KW"/>
</dbReference>
<evidence type="ECO:0000256" key="2">
    <source>
        <dbReference type="ARBA" id="ARBA00006521"/>
    </source>
</evidence>
<keyword evidence="7" id="KW-0227">DNA damage</keyword>
<evidence type="ECO:0000259" key="13">
    <source>
        <dbReference type="SMART" id="SM00986"/>
    </source>
</evidence>
<feature type="compositionally biased region" description="Basic and acidic residues" evidence="12">
    <location>
        <begin position="19"/>
        <end position="32"/>
    </location>
</feature>
<gene>
    <name evidence="14" type="ORF">L21SP2_2411</name>
</gene>
<evidence type="ECO:0000256" key="12">
    <source>
        <dbReference type="SAM" id="MobiDB-lite"/>
    </source>
</evidence>
<dbReference type="PANTHER" id="PTHR33693">
    <property type="entry name" value="TYPE-5 URACIL-DNA GLYCOSYLASE"/>
    <property type="match status" value="1"/>
</dbReference>
<dbReference type="SUPFAM" id="SSF52141">
    <property type="entry name" value="Uracil-DNA glycosylase-like"/>
    <property type="match status" value="1"/>
</dbReference>
<dbReference type="SMART" id="SM00986">
    <property type="entry name" value="UDG"/>
    <property type="match status" value="1"/>
</dbReference>
<dbReference type="CDD" id="cd10030">
    <property type="entry name" value="UDG-F4_TTUDGA_SPO1dp_like"/>
    <property type="match status" value="1"/>
</dbReference>